<dbReference type="AlphaFoldDB" id="A0A9E7K9Z0"/>
<sequence>MRQWPDLNQSSLVVTSSISGRNLDKHLHGLIIFLGIEMRTRCSIQVTITVTSMMCWSPERWEAISSSFDVRSSSVVEASLQNNRNGVIKKNRIDIFDSLSVCKGIDRKGFLVTTWHLTALRETSGPSLPGVLGSIVLFLSSPVPVESEWGGGVKDESHVTAVLKVKQLLRQEGNDPSVCIHIVLTADAGT</sequence>
<gene>
    <name evidence="1" type="ORF">MUK42_36304</name>
</gene>
<organism evidence="1 2">
    <name type="scientific">Musa troglodytarum</name>
    <name type="common">fe'i banana</name>
    <dbReference type="NCBI Taxonomy" id="320322"/>
    <lineage>
        <taxon>Eukaryota</taxon>
        <taxon>Viridiplantae</taxon>
        <taxon>Streptophyta</taxon>
        <taxon>Embryophyta</taxon>
        <taxon>Tracheophyta</taxon>
        <taxon>Spermatophyta</taxon>
        <taxon>Magnoliopsida</taxon>
        <taxon>Liliopsida</taxon>
        <taxon>Zingiberales</taxon>
        <taxon>Musaceae</taxon>
        <taxon>Musa</taxon>
    </lineage>
</organism>
<dbReference type="Proteomes" id="UP001055439">
    <property type="component" value="Chromosome 6"/>
</dbReference>
<accession>A0A9E7K9Z0</accession>
<reference evidence="1" key="1">
    <citation type="submission" date="2022-05" db="EMBL/GenBank/DDBJ databases">
        <title>The Musa troglodytarum L. genome provides insights into the mechanism of non-climacteric behaviour and enrichment of carotenoids.</title>
        <authorList>
            <person name="Wang J."/>
        </authorList>
    </citation>
    <scope>NUCLEOTIDE SEQUENCE</scope>
    <source>
        <tissue evidence="1">Leaf</tissue>
    </source>
</reference>
<evidence type="ECO:0000313" key="1">
    <source>
        <dbReference type="EMBL" id="URE09817.1"/>
    </source>
</evidence>
<protein>
    <submittedName>
        <fullName evidence="1">Uncharacterized protein</fullName>
    </submittedName>
</protein>
<proteinExistence type="predicted"/>
<dbReference type="EMBL" id="CP097508">
    <property type="protein sequence ID" value="URE09817.1"/>
    <property type="molecule type" value="Genomic_DNA"/>
</dbReference>
<evidence type="ECO:0000313" key="2">
    <source>
        <dbReference type="Proteomes" id="UP001055439"/>
    </source>
</evidence>
<name>A0A9E7K9Z0_9LILI</name>
<keyword evidence="2" id="KW-1185">Reference proteome</keyword>